<organism evidence="3 4">
    <name type="scientific">Macrosiphum euphorbiae</name>
    <name type="common">potato aphid</name>
    <dbReference type="NCBI Taxonomy" id="13131"/>
    <lineage>
        <taxon>Eukaryota</taxon>
        <taxon>Metazoa</taxon>
        <taxon>Ecdysozoa</taxon>
        <taxon>Arthropoda</taxon>
        <taxon>Hexapoda</taxon>
        <taxon>Insecta</taxon>
        <taxon>Pterygota</taxon>
        <taxon>Neoptera</taxon>
        <taxon>Paraneoptera</taxon>
        <taxon>Hemiptera</taxon>
        <taxon>Sternorrhyncha</taxon>
        <taxon>Aphidomorpha</taxon>
        <taxon>Aphidoidea</taxon>
        <taxon>Aphididae</taxon>
        <taxon>Macrosiphini</taxon>
        <taxon>Macrosiphum</taxon>
    </lineage>
</organism>
<name>A0AAV0WZR3_9HEMI</name>
<evidence type="ECO:0000256" key="2">
    <source>
        <dbReference type="SAM" id="SignalP"/>
    </source>
</evidence>
<proteinExistence type="predicted"/>
<reference evidence="3 4" key="1">
    <citation type="submission" date="2023-01" db="EMBL/GenBank/DDBJ databases">
        <authorList>
            <person name="Whitehead M."/>
        </authorList>
    </citation>
    <scope>NUCLEOTIDE SEQUENCE [LARGE SCALE GENOMIC DNA]</scope>
</reference>
<feature type="region of interest" description="Disordered" evidence="1">
    <location>
        <begin position="31"/>
        <end position="54"/>
    </location>
</feature>
<feature type="signal peptide" evidence="2">
    <location>
        <begin position="1"/>
        <end position="16"/>
    </location>
</feature>
<dbReference type="AlphaFoldDB" id="A0AAV0WZR3"/>
<dbReference type="EMBL" id="CARXXK010000003">
    <property type="protein sequence ID" value="CAI6361293.1"/>
    <property type="molecule type" value="Genomic_DNA"/>
</dbReference>
<dbReference type="Proteomes" id="UP001160148">
    <property type="component" value="Unassembled WGS sequence"/>
</dbReference>
<keyword evidence="4" id="KW-1185">Reference proteome</keyword>
<sequence>MKFVIVLTAVLALATAATLPSQKLDSQNELFESNENNNNNNRDNEYTPEREERDSIANSFDAIVNVIRQYKNDEAKPDNSRSNEMSVPDTVNIGYNADTVLTDVRVKGLNNLKSQNITMKWGTDLIQVVNCWEEFAVNGVFHYTNTVAKHSGIFHLDIIEPMYKGETMLTKNSNVYPLMSTVGSVKFEKFIANHTTLPEVFQNDKPQFDYFVKHTIPQYVATAKVNDMYNDVALEIRRAVKPYMVFRSNKIASETALPMAGNLADGFRFEMKNLDFDNSKNNLAKVSFVQVIKTRDSCVAKLELRLLAMIGEFDLVVTSHNGKSDNRRATYTTESVKVVSNLDFVENSVRTEVHVTRPQIQFTSTDSDSSVNWSDVQKQLVSHFEAYLKRTLENAINRSVQQSMM</sequence>
<evidence type="ECO:0000256" key="1">
    <source>
        <dbReference type="SAM" id="MobiDB-lite"/>
    </source>
</evidence>
<protein>
    <submittedName>
        <fullName evidence="3">Uncharacterized protein</fullName>
    </submittedName>
</protein>
<feature type="chain" id="PRO_5043404378" evidence="2">
    <location>
        <begin position="17"/>
        <end position="405"/>
    </location>
</feature>
<evidence type="ECO:0000313" key="4">
    <source>
        <dbReference type="Proteomes" id="UP001160148"/>
    </source>
</evidence>
<feature type="compositionally biased region" description="Low complexity" evidence="1">
    <location>
        <begin position="31"/>
        <end position="41"/>
    </location>
</feature>
<comment type="caution">
    <text evidence="3">The sequence shown here is derived from an EMBL/GenBank/DDBJ whole genome shotgun (WGS) entry which is preliminary data.</text>
</comment>
<keyword evidence="2" id="KW-0732">Signal</keyword>
<feature type="compositionally biased region" description="Basic and acidic residues" evidence="1">
    <location>
        <begin position="42"/>
        <end position="54"/>
    </location>
</feature>
<accession>A0AAV0WZR3</accession>
<gene>
    <name evidence="3" type="ORF">MEUPH1_LOCUS16495</name>
</gene>
<evidence type="ECO:0000313" key="3">
    <source>
        <dbReference type="EMBL" id="CAI6361293.1"/>
    </source>
</evidence>